<proteinExistence type="predicted"/>
<dbReference type="Proteomes" id="UP000789920">
    <property type="component" value="Unassembled WGS sequence"/>
</dbReference>
<reference evidence="1" key="1">
    <citation type="submission" date="2021-06" db="EMBL/GenBank/DDBJ databases">
        <authorList>
            <person name="Kallberg Y."/>
            <person name="Tangrot J."/>
            <person name="Rosling A."/>
        </authorList>
    </citation>
    <scope>NUCLEOTIDE SEQUENCE</scope>
    <source>
        <strain evidence="1">MA461A</strain>
    </source>
</reference>
<dbReference type="EMBL" id="CAJVQC010080624">
    <property type="protein sequence ID" value="CAG8818136.1"/>
    <property type="molecule type" value="Genomic_DNA"/>
</dbReference>
<organism evidence="1 2">
    <name type="scientific">Racocetra persica</name>
    <dbReference type="NCBI Taxonomy" id="160502"/>
    <lineage>
        <taxon>Eukaryota</taxon>
        <taxon>Fungi</taxon>
        <taxon>Fungi incertae sedis</taxon>
        <taxon>Mucoromycota</taxon>
        <taxon>Glomeromycotina</taxon>
        <taxon>Glomeromycetes</taxon>
        <taxon>Diversisporales</taxon>
        <taxon>Gigasporaceae</taxon>
        <taxon>Racocetra</taxon>
    </lineage>
</organism>
<name>A0ACA9RZ06_9GLOM</name>
<comment type="caution">
    <text evidence="1">The sequence shown here is derived from an EMBL/GenBank/DDBJ whole genome shotgun (WGS) entry which is preliminary data.</text>
</comment>
<feature type="non-terminal residue" evidence="1">
    <location>
        <position position="1"/>
    </location>
</feature>
<sequence length="47" mass="5660">FNDDNFIQDTTEIEYVKNKIMIQPLTEKKQLKILHNTLRIVDEKIDN</sequence>
<gene>
    <name evidence="1" type="ORF">RPERSI_LOCUS24850</name>
</gene>
<protein>
    <submittedName>
        <fullName evidence="1">18663_t:CDS:1</fullName>
    </submittedName>
</protein>
<feature type="non-terminal residue" evidence="1">
    <location>
        <position position="47"/>
    </location>
</feature>
<evidence type="ECO:0000313" key="2">
    <source>
        <dbReference type="Proteomes" id="UP000789920"/>
    </source>
</evidence>
<accession>A0ACA9RZ06</accession>
<evidence type="ECO:0000313" key="1">
    <source>
        <dbReference type="EMBL" id="CAG8818136.1"/>
    </source>
</evidence>
<keyword evidence="2" id="KW-1185">Reference proteome</keyword>